<dbReference type="AlphaFoldDB" id="A0A8J2R9M3"/>
<dbReference type="EMBL" id="CAKKLH010000001">
    <property type="protein sequence ID" value="CAH0098258.1"/>
    <property type="molecule type" value="Genomic_DNA"/>
</dbReference>
<evidence type="ECO:0000313" key="3">
    <source>
        <dbReference type="EMBL" id="CAH0098258.1"/>
    </source>
</evidence>
<dbReference type="PANTHER" id="PTHR43213">
    <property type="entry name" value="BIFUNCTIONAL DTTP/UTP PYROPHOSPHATASE/METHYLTRANSFERASE PROTEIN-RELATED"/>
    <property type="match status" value="1"/>
</dbReference>
<proteinExistence type="inferred from homology"/>
<evidence type="ECO:0000256" key="1">
    <source>
        <dbReference type="ARBA" id="ARBA00001968"/>
    </source>
</evidence>
<sequence>MLCAYKALLSNRRVVLASASERRKEILGGLGFPFDVMQSPFDEDKNRPKTNDPKEFTQWTASQKALATIEDLKTHSNPPDFVIGADTVVFLDGNILGKPTDSDNAVEMLKILSGNVHSVVTGLSIHYKMEGGYKERLTYEVTQVKMAKLNDLIIHSYVATGEPLGKAGSYGIQGLGGSLIEAINGDYYNVVGFPLHRFTAEIISILEELTGGNY</sequence>
<dbReference type="PANTHER" id="PTHR43213:SF5">
    <property type="entry name" value="BIFUNCTIONAL DTTP_UTP PYROPHOSPHATASE_METHYLTRANSFERASE PROTEIN-RELATED"/>
    <property type="match status" value="1"/>
</dbReference>
<comment type="caution">
    <text evidence="3">The sequence shown here is derived from an EMBL/GenBank/DDBJ whole genome shotgun (WGS) entry which is preliminary data.</text>
</comment>
<evidence type="ECO:0000256" key="2">
    <source>
        <dbReference type="ARBA" id="ARBA00022801"/>
    </source>
</evidence>
<dbReference type="Gene3D" id="3.90.950.10">
    <property type="match status" value="1"/>
</dbReference>
<dbReference type="SUPFAM" id="SSF52972">
    <property type="entry name" value="ITPase-like"/>
    <property type="match status" value="1"/>
</dbReference>
<dbReference type="OrthoDB" id="10267058at2759"/>
<dbReference type="Proteomes" id="UP000789390">
    <property type="component" value="Unassembled WGS sequence"/>
</dbReference>
<dbReference type="InterPro" id="IPR003697">
    <property type="entry name" value="Maf-like"/>
</dbReference>
<organism evidence="3 4">
    <name type="scientific">Daphnia galeata</name>
    <dbReference type="NCBI Taxonomy" id="27404"/>
    <lineage>
        <taxon>Eukaryota</taxon>
        <taxon>Metazoa</taxon>
        <taxon>Ecdysozoa</taxon>
        <taxon>Arthropoda</taxon>
        <taxon>Crustacea</taxon>
        <taxon>Branchiopoda</taxon>
        <taxon>Diplostraca</taxon>
        <taxon>Cladocera</taxon>
        <taxon>Anomopoda</taxon>
        <taxon>Daphniidae</taxon>
        <taxon>Daphnia</taxon>
    </lineage>
</organism>
<keyword evidence="4" id="KW-1185">Reference proteome</keyword>
<accession>A0A8J2R9M3</accession>
<name>A0A8J2R9M3_9CRUS</name>
<dbReference type="NCBIfam" id="TIGR00172">
    <property type="entry name" value="maf"/>
    <property type="match status" value="1"/>
</dbReference>
<protein>
    <submittedName>
        <fullName evidence="3">Uncharacterized protein</fullName>
    </submittedName>
</protein>
<comment type="cofactor">
    <cofactor evidence="1">
        <name>a divalent metal cation</name>
        <dbReference type="ChEBI" id="CHEBI:60240"/>
    </cofactor>
</comment>
<dbReference type="HAMAP" id="MF_00528">
    <property type="entry name" value="Maf"/>
    <property type="match status" value="1"/>
</dbReference>
<keyword evidence="2" id="KW-0378">Hydrolase</keyword>
<dbReference type="Pfam" id="PF02545">
    <property type="entry name" value="Maf"/>
    <property type="match status" value="1"/>
</dbReference>
<evidence type="ECO:0000313" key="4">
    <source>
        <dbReference type="Proteomes" id="UP000789390"/>
    </source>
</evidence>
<dbReference type="InterPro" id="IPR029001">
    <property type="entry name" value="ITPase-like_fam"/>
</dbReference>
<dbReference type="CDD" id="cd00555">
    <property type="entry name" value="Maf"/>
    <property type="match status" value="1"/>
</dbReference>
<dbReference type="GO" id="GO:0047429">
    <property type="term" value="F:nucleoside triphosphate diphosphatase activity"/>
    <property type="evidence" value="ECO:0007669"/>
    <property type="project" value="InterPro"/>
</dbReference>
<reference evidence="3" key="1">
    <citation type="submission" date="2021-11" db="EMBL/GenBank/DDBJ databases">
        <authorList>
            <person name="Schell T."/>
        </authorList>
    </citation>
    <scope>NUCLEOTIDE SEQUENCE</scope>
    <source>
        <strain evidence="3">M5</strain>
    </source>
</reference>
<gene>
    <name evidence="3" type="ORF">DGAL_LOCUS305</name>
</gene>
<dbReference type="PIRSF" id="PIRSF006305">
    <property type="entry name" value="Maf"/>
    <property type="match status" value="1"/>
</dbReference>